<keyword evidence="3" id="KW-0472">Membrane</keyword>
<dbReference type="EMBL" id="LIAE01007184">
    <property type="protein sequence ID" value="PAV81368.1"/>
    <property type="molecule type" value="Genomic_DNA"/>
</dbReference>
<dbReference type="InterPro" id="IPR032675">
    <property type="entry name" value="LRR_dom_sf"/>
</dbReference>
<evidence type="ECO:0000256" key="4">
    <source>
        <dbReference type="SAM" id="SignalP"/>
    </source>
</evidence>
<dbReference type="InterPro" id="IPR003591">
    <property type="entry name" value="Leu-rich_rpt_typical-subtyp"/>
</dbReference>
<name>A0A2A2L5F6_9BILA</name>
<dbReference type="FunFam" id="3.80.10.10:FF:001154">
    <property type="entry name" value="Dma-1"/>
    <property type="match status" value="1"/>
</dbReference>
<dbReference type="Proteomes" id="UP000218231">
    <property type="component" value="Unassembled WGS sequence"/>
</dbReference>
<dbReference type="InterPro" id="IPR001611">
    <property type="entry name" value="Leu-rich_rpt"/>
</dbReference>
<feature type="chain" id="PRO_5012765080" description="LRRCT domain-containing protein" evidence="4">
    <location>
        <begin position="24"/>
        <end position="548"/>
    </location>
</feature>
<dbReference type="AlphaFoldDB" id="A0A2A2L5F6"/>
<dbReference type="OrthoDB" id="9229163at2759"/>
<dbReference type="SMART" id="SM00365">
    <property type="entry name" value="LRR_SD22"/>
    <property type="match status" value="4"/>
</dbReference>
<dbReference type="Gene3D" id="3.80.10.10">
    <property type="entry name" value="Ribonuclease Inhibitor"/>
    <property type="match status" value="2"/>
</dbReference>
<keyword evidence="3" id="KW-1133">Transmembrane helix</keyword>
<dbReference type="PANTHER" id="PTHR45712">
    <property type="entry name" value="AGAP008170-PA"/>
    <property type="match status" value="1"/>
</dbReference>
<dbReference type="FunFam" id="3.80.10.10:FF:001495">
    <property type="entry name" value="Protein CBR-DMA-1"/>
    <property type="match status" value="1"/>
</dbReference>
<dbReference type="STRING" id="2018661.A0A2A2L5F6"/>
<keyword evidence="1" id="KW-0433">Leucine-rich repeat</keyword>
<gene>
    <name evidence="5" type="ORF">WR25_09350</name>
</gene>
<proteinExistence type="predicted"/>
<evidence type="ECO:0000256" key="3">
    <source>
        <dbReference type="SAM" id="Phobius"/>
    </source>
</evidence>
<dbReference type="PANTHER" id="PTHR45712:SF22">
    <property type="entry name" value="INSULIN-LIKE GROWTH FACTOR-BINDING PROTEIN COMPLEX ACID LABILE SUBUNIT"/>
    <property type="match status" value="1"/>
</dbReference>
<dbReference type="Pfam" id="PF13855">
    <property type="entry name" value="LRR_8"/>
    <property type="match status" value="2"/>
</dbReference>
<evidence type="ECO:0000313" key="6">
    <source>
        <dbReference type="Proteomes" id="UP000218231"/>
    </source>
</evidence>
<feature type="transmembrane region" description="Helical" evidence="3">
    <location>
        <begin position="451"/>
        <end position="475"/>
    </location>
</feature>
<keyword evidence="3" id="KW-0812">Transmembrane</keyword>
<keyword evidence="4" id="KW-0732">Signal</keyword>
<accession>A0A2A2L5F6</accession>
<dbReference type="InterPro" id="IPR050333">
    <property type="entry name" value="SLRP"/>
</dbReference>
<dbReference type="PROSITE" id="PS51450">
    <property type="entry name" value="LRR"/>
    <property type="match status" value="1"/>
</dbReference>
<dbReference type="SUPFAM" id="SSF52058">
    <property type="entry name" value="L domain-like"/>
    <property type="match status" value="1"/>
</dbReference>
<evidence type="ECO:0000256" key="1">
    <source>
        <dbReference type="ARBA" id="ARBA00022614"/>
    </source>
</evidence>
<protein>
    <recommendedName>
        <fullName evidence="7">LRRCT domain-containing protein</fullName>
    </recommendedName>
</protein>
<evidence type="ECO:0000313" key="5">
    <source>
        <dbReference type="EMBL" id="PAV81368.1"/>
    </source>
</evidence>
<reference evidence="5 6" key="1">
    <citation type="journal article" date="2017" name="Curr. Biol.">
        <title>Genome architecture and evolution of a unichromosomal asexual nematode.</title>
        <authorList>
            <person name="Fradin H."/>
            <person name="Zegar C."/>
            <person name="Gutwein M."/>
            <person name="Lucas J."/>
            <person name="Kovtun M."/>
            <person name="Corcoran D."/>
            <person name="Baugh L.R."/>
            <person name="Kiontke K."/>
            <person name="Gunsalus K."/>
            <person name="Fitch D.H."/>
            <person name="Piano F."/>
        </authorList>
    </citation>
    <scope>NUCLEOTIDE SEQUENCE [LARGE SCALE GENOMIC DNA]</scope>
    <source>
        <strain evidence="5">PF1309</strain>
    </source>
</reference>
<sequence>MSWPSPSSMLSLFLILTVPLANAVVYECPAECECDLMPPNNASWAVFCHRGGINDTKFAEILNRLPTTLRMLEIEAPSWRPRNKFKWNDNLNRFSQLRVLRLIGSGIPAISRSIRLPSLEILDLRHNQIEHATMSNFGGMPALRFLDLSSNKLSILPTGVFTYLRSLRSLSLARNNITDMSTNLLRGLGTLRALHLDGNPIPIKQINDVFSDVLQLEELYLNQCNLTAIANLSLDRIPHLRSLGLARNDLHAVPTAELHLLHRLSFLDLSGNQIREIGPCAFCSNNLTRLDLSHNLLGLDKDAFHADAFRNIPLYELDLSYNHLDNFESTNLGWAMDSIRILALSGNYIQGFPMQLTEKLTALTHLHMAYNDIEDIPLIFPPEYINLSCAIQNLQAHMRDRYALRHQLKYNEARCAEPKLFEGQPVLAVIEVNDCAVLFGARYGLTQSSELLILLGALLSAALALTMLLLCFYCIREKQYKGTYVTREHSRTPLTMSHNMNMSCSSSTSAASEPLSPTNPMLESISHHPIHSGTLPSPPKPAAAYFGI</sequence>
<keyword evidence="2" id="KW-0677">Repeat</keyword>
<dbReference type="SMART" id="SM00369">
    <property type="entry name" value="LRR_TYP"/>
    <property type="match status" value="9"/>
</dbReference>
<feature type="signal peptide" evidence="4">
    <location>
        <begin position="1"/>
        <end position="23"/>
    </location>
</feature>
<dbReference type="Pfam" id="PF13516">
    <property type="entry name" value="LRR_6"/>
    <property type="match status" value="2"/>
</dbReference>
<keyword evidence="6" id="KW-1185">Reference proteome</keyword>
<evidence type="ECO:0000256" key="2">
    <source>
        <dbReference type="ARBA" id="ARBA00022737"/>
    </source>
</evidence>
<organism evidence="5 6">
    <name type="scientific">Diploscapter pachys</name>
    <dbReference type="NCBI Taxonomy" id="2018661"/>
    <lineage>
        <taxon>Eukaryota</taxon>
        <taxon>Metazoa</taxon>
        <taxon>Ecdysozoa</taxon>
        <taxon>Nematoda</taxon>
        <taxon>Chromadorea</taxon>
        <taxon>Rhabditida</taxon>
        <taxon>Rhabditina</taxon>
        <taxon>Rhabditomorpha</taxon>
        <taxon>Rhabditoidea</taxon>
        <taxon>Rhabditidae</taxon>
        <taxon>Diploscapter</taxon>
    </lineage>
</organism>
<comment type="caution">
    <text evidence="5">The sequence shown here is derived from an EMBL/GenBank/DDBJ whole genome shotgun (WGS) entry which is preliminary data.</text>
</comment>
<evidence type="ECO:0008006" key="7">
    <source>
        <dbReference type="Google" id="ProtNLM"/>
    </source>
</evidence>